<evidence type="ECO:0000256" key="5">
    <source>
        <dbReference type="ARBA" id="ARBA00022725"/>
    </source>
</evidence>
<organism evidence="11 12">
    <name type="scientific">Nylanderia fulva</name>
    <dbReference type="NCBI Taxonomy" id="613905"/>
    <lineage>
        <taxon>Eukaryota</taxon>
        <taxon>Metazoa</taxon>
        <taxon>Ecdysozoa</taxon>
        <taxon>Arthropoda</taxon>
        <taxon>Hexapoda</taxon>
        <taxon>Insecta</taxon>
        <taxon>Pterygota</taxon>
        <taxon>Neoptera</taxon>
        <taxon>Endopterygota</taxon>
        <taxon>Hymenoptera</taxon>
        <taxon>Apocrita</taxon>
        <taxon>Aculeata</taxon>
        <taxon>Formicoidea</taxon>
        <taxon>Formicidae</taxon>
        <taxon>Formicinae</taxon>
        <taxon>Nylanderia</taxon>
    </lineage>
</organism>
<name>A0A6G1LQG9_9HYME</name>
<feature type="transmembrane region" description="Helical" evidence="10">
    <location>
        <begin position="242"/>
        <end position="267"/>
    </location>
</feature>
<dbReference type="GO" id="GO:0005886">
    <property type="term" value="C:plasma membrane"/>
    <property type="evidence" value="ECO:0007669"/>
    <property type="project" value="UniProtKB-SubCell"/>
</dbReference>
<evidence type="ECO:0000256" key="2">
    <source>
        <dbReference type="ARBA" id="ARBA00022475"/>
    </source>
</evidence>
<keyword evidence="7 10" id="KW-0472">Membrane</keyword>
<feature type="transmembrane region" description="Helical" evidence="10">
    <location>
        <begin position="172"/>
        <end position="195"/>
    </location>
</feature>
<evidence type="ECO:0000256" key="8">
    <source>
        <dbReference type="ARBA" id="ARBA00023170"/>
    </source>
</evidence>
<keyword evidence="4 10" id="KW-0812">Transmembrane</keyword>
<evidence type="ECO:0000256" key="10">
    <source>
        <dbReference type="RuleBase" id="RU351113"/>
    </source>
</evidence>
<dbReference type="Proteomes" id="UP000479987">
    <property type="component" value="Unassembled WGS sequence"/>
</dbReference>
<accession>A0A6G1LQG9</accession>
<sequence length="375" mass="42874">MLTSTVSPLLKIGLSVIGLWPGSSNGTFYWLFYMTTLIIMQYFQYSYVYEHLDFNNLTKLMDGLGLTLDYSLTILKLISLWFNRRIFVDILVAMDDDWKNRVTDLHECVMTDKANLAHRCSSAIISVNAIATVLYFIDSQVRRRKVSADGHREFPIQVLFPFETHETPIYEFLLLGLFFHVLETATVVAILNSLILTLRQIDIMCQELKEIPSTFKSKVFSTKSLIERHQKIIALSNNIENYFSFIALIQFIWNSFVICAIGFMVVISLGMNTESKSGIFIQFVIPYLAVTIEAFVFCFAGEYLSTKSRSIGDAAYEAVWYDLSISECRILLFLILRSQKRLTITAGKIMDLTLESFTSVMKASASYISVLHAMY</sequence>
<evidence type="ECO:0000256" key="1">
    <source>
        <dbReference type="ARBA" id="ARBA00004651"/>
    </source>
</evidence>
<evidence type="ECO:0000313" key="11">
    <source>
        <dbReference type="EMBL" id="KAF3054484.1"/>
    </source>
</evidence>
<comment type="caution">
    <text evidence="10">Lacks conserved residue(s) required for the propagation of feature annotation.</text>
</comment>
<proteinExistence type="inferred from homology"/>
<comment type="caution">
    <text evidence="11">The sequence shown here is derived from an EMBL/GenBank/DDBJ whole genome shotgun (WGS) entry which is preliminary data.</text>
</comment>
<comment type="subcellular location">
    <subcellularLocation>
        <location evidence="1 10">Cell membrane</location>
        <topology evidence="1 10">Multi-pass membrane protein</topology>
    </subcellularLocation>
</comment>
<evidence type="ECO:0000313" key="12">
    <source>
        <dbReference type="Proteomes" id="UP000479987"/>
    </source>
</evidence>
<keyword evidence="6 10" id="KW-1133">Transmembrane helix</keyword>
<evidence type="ECO:0000256" key="6">
    <source>
        <dbReference type="ARBA" id="ARBA00022989"/>
    </source>
</evidence>
<feature type="transmembrane region" description="Helical" evidence="10">
    <location>
        <begin position="279"/>
        <end position="306"/>
    </location>
</feature>
<keyword evidence="12" id="KW-1185">Reference proteome</keyword>
<protein>
    <recommendedName>
        <fullName evidence="10">Odorant receptor</fullName>
    </recommendedName>
</protein>
<feature type="transmembrane region" description="Helical" evidence="10">
    <location>
        <begin position="116"/>
        <end position="137"/>
    </location>
</feature>
<feature type="transmembrane region" description="Helical" evidence="10">
    <location>
        <begin position="28"/>
        <end position="48"/>
    </location>
</feature>
<dbReference type="InterPro" id="IPR004117">
    <property type="entry name" value="7tm6_olfct_rcpt"/>
</dbReference>
<evidence type="ECO:0000256" key="7">
    <source>
        <dbReference type="ARBA" id="ARBA00023136"/>
    </source>
</evidence>
<comment type="similarity">
    <text evidence="10">Belongs to the insect chemoreceptor superfamily. Heteromeric odorant receptor channel (TC 1.A.69) family.</text>
</comment>
<reference evidence="11 12" key="1">
    <citation type="submission" date="2019-08" db="EMBL/GenBank/DDBJ databases">
        <title>High quality draft denovo assembly of Nylanderia fulva.</title>
        <authorList>
            <person name="Vargo E.L."/>
            <person name="Tarone A.M."/>
            <person name="Konganti K.R."/>
        </authorList>
    </citation>
    <scope>NUCLEOTIDE SEQUENCE [LARGE SCALE GENOMIC DNA]</scope>
    <source>
        <strain evidence="11">TAMU-Nful-2015</strain>
        <tissue evidence="11">Whole body</tissue>
    </source>
</reference>
<gene>
    <name evidence="11" type="primary">Or-111</name>
    <name evidence="11" type="synonym">Nful_v1.0-Or-111</name>
    <name evidence="11" type="ORF">NFUL_NFUL000168</name>
</gene>
<dbReference type="PANTHER" id="PTHR21137:SF35">
    <property type="entry name" value="ODORANT RECEPTOR 19A-RELATED"/>
    <property type="match status" value="1"/>
</dbReference>
<keyword evidence="5 10" id="KW-0552">Olfaction</keyword>
<dbReference type="GO" id="GO:0007165">
    <property type="term" value="P:signal transduction"/>
    <property type="evidence" value="ECO:0007669"/>
    <property type="project" value="UniProtKB-KW"/>
</dbReference>
<dbReference type="GO" id="GO:0004984">
    <property type="term" value="F:olfactory receptor activity"/>
    <property type="evidence" value="ECO:0007669"/>
    <property type="project" value="InterPro"/>
</dbReference>
<keyword evidence="8 10" id="KW-0675">Receptor</keyword>
<dbReference type="PANTHER" id="PTHR21137">
    <property type="entry name" value="ODORANT RECEPTOR"/>
    <property type="match status" value="1"/>
</dbReference>
<keyword evidence="2" id="KW-1003">Cell membrane</keyword>
<keyword evidence="3 10" id="KW-0716">Sensory transduction</keyword>
<evidence type="ECO:0000256" key="4">
    <source>
        <dbReference type="ARBA" id="ARBA00022692"/>
    </source>
</evidence>
<dbReference type="AlphaFoldDB" id="A0A6G1LQG9"/>
<evidence type="ECO:0000256" key="3">
    <source>
        <dbReference type="ARBA" id="ARBA00022606"/>
    </source>
</evidence>
<evidence type="ECO:0000256" key="9">
    <source>
        <dbReference type="ARBA" id="ARBA00023224"/>
    </source>
</evidence>
<dbReference type="Pfam" id="PF02949">
    <property type="entry name" value="7tm_6"/>
    <property type="match status" value="1"/>
</dbReference>
<keyword evidence="9 10" id="KW-0807">Transducer</keyword>
<dbReference type="EMBL" id="SGBU01002421">
    <property type="protein sequence ID" value="KAF3054484.1"/>
    <property type="molecule type" value="Genomic_DNA"/>
</dbReference>
<dbReference type="GO" id="GO:0005549">
    <property type="term" value="F:odorant binding"/>
    <property type="evidence" value="ECO:0007669"/>
    <property type="project" value="InterPro"/>
</dbReference>